<feature type="transmembrane region" description="Helical" evidence="2">
    <location>
        <begin position="64"/>
        <end position="86"/>
    </location>
</feature>
<keyword evidence="4" id="KW-1185">Reference proteome</keyword>
<keyword evidence="2" id="KW-0812">Transmembrane</keyword>
<organism evidence="3">
    <name type="scientific">Notodromas monacha</name>
    <dbReference type="NCBI Taxonomy" id="399045"/>
    <lineage>
        <taxon>Eukaryota</taxon>
        <taxon>Metazoa</taxon>
        <taxon>Ecdysozoa</taxon>
        <taxon>Arthropoda</taxon>
        <taxon>Crustacea</taxon>
        <taxon>Oligostraca</taxon>
        <taxon>Ostracoda</taxon>
        <taxon>Podocopa</taxon>
        <taxon>Podocopida</taxon>
        <taxon>Cypridocopina</taxon>
        <taxon>Cypridoidea</taxon>
        <taxon>Cyprididae</taxon>
        <taxon>Notodromas</taxon>
    </lineage>
</organism>
<proteinExistence type="predicted"/>
<evidence type="ECO:0000313" key="4">
    <source>
        <dbReference type="Proteomes" id="UP000678499"/>
    </source>
</evidence>
<keyword evidence="2" id="KW-0472">Membrane</keyword>
<dbReference type="AlphaFoldDB" id="A0A7R9GCS1"/>
<evidence type="ECO:0000256" key="1">
    <source>
        <dbReference type="SAM" id="MobiDB-lite"/>
    </source>
</evidence>
<dbReference type="Proteomes" id="UP000678499">
    <property type="component" value="Unassembled WGS sequence"/>
</dbReference>
<dbReference type="EMBL" id="OA882590">
    <property type="protein sequence ID" value="CAD7276106.1"/>
    <property type="molecule type" value="Genomic_DNA"/>
</dbReference>
<sequence>MATWAKKRVPELATVWSIKDTFKTAFGSSAKLAAEAMPCMVFIAYACLVVVQNLLATLQEAGRMFVRILCCSVGALGSTLPTRVFLNPEAMARNQTKPTESWQNLRQQLAIRCGLSDEFLAAAVASLTPPTRRDDVLDMLSLIDNPVDDGYDSAVDEFIGPELDFDNPLRVPLNLTRQEEDKEEEEKKHAYYWPLVHMQRRRIHSRSAVFRFLAPHPDPSYNPLFSTGFSASVTQSPATGTAHNFLPDPQILSLASWPRPHGRRRRRGGYNQRVITRDPPPGFMNAPTAP</sequence>
<evidence type="ECO:0000256" key="2">
    <source>
        <dbReference type="SAM" id="Phobius"/>
    </source>
</evidence>
<protein>
    <submittedName>
        <fullName evidence="3">Uncharacterized protein</fullName>
    </submittedName>
</protein>
<gene>
    <name evidence="3" type="ORF">NMOB1V02_LOCUS3884</name>
</gene>
<feature type="transmembrane region" description="Helical" evidence="2">
    <location>
        <begin position="39"/>
        <end position="58"/>
    </location>
</feature>
<accession>A0A7R9GCS1</accession>
<evidence type="ECO:0000313" key="3">
    <source>
        <dbReference type="EMBL" id="CAD7276106.1"/>
    </source>
</evidence>
<reference evidence="3" key="1">
    <citation type="submission" date="2020-11" db="EMBL/GenBank/DDBJ databases">
        <authorList>
            <person name="Tran Van P."/>
        </authorList>
    </citation>
    <scope>NUCLEOTIDE SEQUENCE</scope>
</reference>
<feature type="region of interest" description="Disordered" evidence="1">
    <location>
        <begin position="259"/>
        <end position="290"/>
    </location>
</feature>
<dbReference type="EMBL" id="CAJPEX010000553">
    <property type="protein sequence ID" value="CAG0916258.1"/>
    <property type="molecule type" value="Genomic_DNA"/>
</dbReference>
<keyword evidence="2" id="KW-1133">Transmembrane helix</keyword>
<name>A0A7R9GCS1_9CRUS</name>